<evidence type="ECO:0000259" key="5">
    <source>
        <dbReference type="PROSITE" id="PS51669"/>
    </source>
</evidence>
<evidence type="ECO:0000313" key="6">
    <source>
        <dbReference type="EMBL" id="QHC01331.1"/>
    </source>
</evidence>
<dbReference type="Pfam" id="PF00384">
    <property type="entry name" value="Molybdopterin"/>
    <property type="match status" value="1"/>
</dbReference>
<evidence type="ECO:0000313" key="7">
    <source>
        <dbReference type="Proteomes" id="UP000463857"/>
    </source>
</evidence>
<dbReference type="GO" id="GO:0051539">
    <property type="term" value="F:4 iron, 4 sulfur cluster binding"/>
    <property type="evidence" value="ECO:0007669"/>
    <property type="project" value="UniProtKB-KW"/>
</dbReference>
<evidence type="ECO:0000256" key="4">
    <source>
        <dbReference type="ARBA" id="ARBA00023014"/>
    </source>
</evidence>
<dbReference type="GO" id="GO:0046872">
    <property type="term" value="F:metal ion binding"/>
    <property type="evidence" value="ECO:0007669"/>
    <property type="project" value="UniProtKB-KW"/>
</dbReference>
<dbReference type="InterPro" id="IPR006657">
    <property type="entry name" value="MoPterin_dinucl-bd_dom"/>
</dbReference>
<dbReference type="InterPro" id="IPR009010">
    <property type="entry name" value="Asp_de-COase-like_dom_sf"/>
</dbReference>
<dbReference type="Proteomes" id="UP000463857">
    <property type="component" value="Chromosome"/>
</dbReference>
<dbReference type="PANTHER" id="PTHR43105">
    <property type="entry name" value="RESPIRATORY NITRATE REDUCTASE"/>
    <property type="match status" value="1"/>
</dbReference>
<keyword evidence="3" id="KW-0408">Iron</keyword>
<dbReference type="Pfam" id="PF01568">
    <property type="entry name" value="Molydop_binding"/>
    <property type="match status" value="1"/>
</dbReference>
<gene>
    <name evidence="6" type="ORF">EK0264_14265</name>
</gene>
<evidence type="ECO:0000256" key="2">
    <source>
        <dbReference type="ARBA" id="ARBA00022723"/>
    </source>
</evidence>
<dbReference type="GO" id="GO:0043546">
    <property type="term" value="F:molybdopterin cofactor binding"/>
    <property type="evidence" value="ECO:0007669"/>
    <property type="project" value="InterPro"/>
</dbReference>
<evidence type="ECO:0000256" key="1">
    <source>
        <dbReference type="ARBA" id="ARBA00022485"/>
    </source>
</evidence>
<dbReference type="Gene3D" id="3.40.50.740">
    <property type="match status" value="1"/>
</dbReference>
<dbReference type="GO" id="GO:0003954">
    <property type="term" value="F:NADH dehydrogenase activity"/>
    <property type="evidence" value="ECO:0007669"/>
    <property type="project" value="TreeGrafter"/>
</dbReference>
<dbReference type="OrthoDB" id="7376058at2"/>
<dbReference type="PANTHER" id="PTHR43105:SF10">
    <property type="entry name" value="NADH-QUINONE OXIDOREDUCTASE SUBUNIT G"/>
    <property type="match status" value="1"/>
</dbReference>
<dbReference type="Gene3D" id="3.40.228.10">
    <property type="entry name" value="Dimethylsulfoxide Reductase, domain 2"/>
    <property type="match status" value="1"/>
</dbReference>
<dbReference type="GO" id="GO:0022904">
    <property type="term" value="P:respiratory electron transport chain"/>
    <property type="evidence" value="ECO:0007669"/>
    <property type="project" value="TreeGrafter"/>
</dbReference>
<dbReference type="GO" id="GO:0016020">
    <property type="term" value="C:membrane"/>
    <property type="evidence" value="ECO:0007669"/>
    <property type="project" value="TreeGrafter"/>
</dbReference>
<keyword evidence="1" id="KW-0004">4Fe-4S</keyword>
<dbReference type="CDD" id="cd00508">
    <property type="entry name" value="MopB_CT_Fdh-Nap-like"/>
    <property type="match status" value="1"/>
</dbReference>
<keyword evidence="7" id="KW-1185">Reference proteome</keyword>
<dbReference type="SUPFAM" id="SSF50692">
    <property type="entry name" value="ADC-like"/>
    <property type="match status" value="1"/>
</dbReference>
<dbReference type="InParanoid" id="A0A7L4YPX8"/>
<accession>A0A7L4YPX8</accession>
<evidence type="ECO:0000256" key="3">
    <source>
        <dbReference type="ARBA" id="ARBA00023004"/>
    </source>
</evidence>
<dbReference type="Gene3D" id="2.40.40.20">
    <property type="match status" value="1"/>
</dbReference>
<protein>
    <submittedName>
        <fullName evidence="6">Molybdopterin-dependent oxidoreductase</fullName>
    </submittedName>
</protein>
<dbReference type="Pfam" id="PF04879">
    <property type="entry name" value="Molybdop_Fe4S4"/>
    <property type="match status" value="1"/>
</dbReference>
<dbReference type="SUPFAM" id="SSF53706">
    <property type="entry name" value="Formate dehydrogenase/DMSO reductase, domains 1-3"/>
    <property type="match status" value="1"/>
</dbReference>
<proteinExistence type="predicted"/>
<dbReference type="InterPro" id="IPR006656">
    <property type="entry name" value="Mopterin_OxRdtase"/>
</dbReference>
<feature type="domain" description="4Fe-4S Mo/W bis-MGD-type" evidence="5">
    <location>
        <begin position="2"/>
        <end position="57"/>
    </location>
</feature>
<keyword evidence="4" id="KW-0411">Iron-sulfur</keyword>
<dbReference type="KEGG" id="eke:EK0264_14265"/>
<dbReference type="AlphaFoldDB" id="A0A7L4YPX8"/>
<dbReference type="EMBL" id="CP047156">
    <property type="protein sequence ID" value="QHC01331.1"/>
    <property type="molecule type" value="Genomic_DNA"/>
</dbReference>
<dbReference type="Gene3D" id="2.20.25.90">
    <property type="entry name" value="ADC-like domains"/>
    <property type="match status" value="1"/>
</dbReference>
<name>A0A7L4YPX8_9ACTN</name>
<dbReference type="PROSITE" id="PS51669">
    <property type="entry name" value="4FE4S_MOW_BIS_MGD"/>
    <property type="match status" value="1"/>
</dbReference>
<dbReference type="InterPro" id="IPR050123">
    <property type="entry name" value="Prok_molybdopt-oxidoreductase"/>
</dbReference>
<keyword evidence="2" id="KW-0479">Metal-binding</keyword>
<sequence>MTSTTDTHCPYCALQCAMRLESRPEGSVTVSGRDFPTNKGGLCQKGWTSAALLDAPDRLRMPLVRDTKGGPLREASWEEAYARIVRGVRAAREVGGDDAVAVFGGGGLTNEKAYLLGKFARVVLRTRYVDYNGRFCMSSAAAAANRTFGLDRGMPFPIEDLASAGAILLAGSNVAETMPPFVQHLARARERGGLIVIDPRRSATASLTDDGNGVHLQPLPGADIAVLLGILHVIIASGDLDQTFLQQRTTGWEEVAARASTWWPERVERESGVPASQIRRAAQLLAGSVDEGGSFVLTGRGAEQHARGTDTVQAAINLALFLGLPRRARGGFATLTGQGNGQGGREHGQKSDQLPGYRMITDVAAREHIAGIWGISPQELPGPGVPAVELLHRLGTPDGPRMLFVHGSNLAVSAPNAERARERLTALDTLVVCDIVPSETTEYADVVLPTTQWAEEEGTMTNLEGRLLRRRRAQPPPNGVRDELQIWHDLALLLGSNASFSTAASEVFDELAAASAGGRSDYSGTSHLALDAAAVGPQWPVGTDSSSTPRPFIDRFSTPDGRAVLHDVVPGRPSDDLGDHFELYLVTGRLLAHYQSGAQTRRVAELVGATPGAFVALHPLTAQRLGVDEGELVEVTSRRGSAVGIARITRDLRPDVVFMPFHFAKLQAANNVTSDVTDPVSGMPEFKVSAVQVRAVDGAWYKTVAERAGVHG</sequence>
<dbReference type="InterPro" id="IPR006963">
    <property type="entry name" value="Mopterin_OxRdtase_4Fe-4S_dom"/>
</dbReference>
<organism evidence="6 7">
    <name type="scientific">Epidermidibacterium keratini</name>
    <dbReference type="NCBI Taxonomy" id="1891644"/>
    <lineage>
        <taxon>Bacteria</taxon>
        <taxon>Bacillati</taxon>
        <taxon>Actinomycetota</taxon>
        <taxon>Actinomycetes</taxon>
        <taxon>Sporichthyales</taxon>
        <taxon>Sporichthyaceae</taxon>
        <taxon>Epidermidibacterium</taxon>
    </lineage>
</organism>
<reference evidence="6 7" key="1">
    <citation type="journal article" date="2018" name="Int. J. Syst. Evol. Microbiol.">
        <title>Epidermidibacterium keratini gen. nov., sp. nov., a member of the family Sporichthyaceae, isolated from keratin epidermis.</title>
        <authorList>
            <person name="Lee D.G."/>
            <person name="Trujillo M.E."/>
            <person name="Kang S."/>
            <person name="Nam J.J."/>
            <person name="Kim Y.J."/>
        </authorList>
    </citation>
    <scope>NUCLEOTIDE SEQUENCE [LARGE SCALE GENOMIC DNA]</scope>
    <source>
        <strain evidence="6 7">EPI-7</strain>
    </source>
</reference>
<dbReference type="SMART" id="SM00926">
    <property type="entry name" value="Molybdop_Fe4S4"/>
    <property type="match status" value="1"/>
</dbReference>